<evidence type="ECO:0000313" key="1">
    <source>
        <dbReference type="EMBL" id="CAJ1936120.1"/>
    </source>
</evidence>
<dbReference type="PROSITE" id="PS00332">
    <property type="entry name" value="SOD_CU_ZN_2"/>
    <property type="match status" value="1"/>
</dbReference>
<dbReference type="EMBL" id="OY731400">
    <property type="protein sequence ID" value="CAJ1936120.1"/>
    <property type="molecule type" value="Genomic_DNA"/>
</dbReference>
<dbReference type="Proteomes" id="UP001189624">
    <property type="component" value="Chromosome 3"/>
</dbReference>
<dbReference type="AlphaFoldDB" id="A0AA86V673"/>
<dbReference type="InterPro" id="IPR018152">
    <property type="entry name" value="SOD_Cu/Zn_BS"/>
</dbReference>
<organism evidence="1 2">
    <name type="scientific">Sphenostylis stenocarpa</name>
    <dbReference type="NCBI Taxonomy" id="92480"/>
    <lineage>
        <taxon>Eukaryota</taxon>
        <taxon>Viridiplantae</taxon>
        <taxon>Streptophyta</taxon>
        <taxon>Embryophyta</taxon>
        <taxon>Tracheophyta</taxon>
        <taxon>Spermatophyta</taxon>
        <taxon>Magnoliopsida</taxon>
        <taxon>eudicotyledons</taxon>
        <taxon>Gunneridae</taxon>
        <taxon>Pentapetalae</taxon>
        <taxon>rosids</taxon>
        <taxon>fabids</taxon>
        <taxon>Fabales</taxon>
        <taxon>Fabaceae</taxon>
        <taxon>Papilionoideae</taxon>
        <taxon>50 kb inversion clade</taxon>
        <taxon>NPAAA clade</taxon>
        <taxon>indigoferoid/millettioid clade</taxon>
        <taxon>Phaseoleae</taxon>
        <taxon>Sphenostylis</taxon>
    </lineage>
</organism>
<sequence>MPLITVQGLEVEGGEEKKGKEGMVDGKFGNEAGIGGRLREGSVGIMLGSKGGSVVGLGRVIEVPGKFGVVVVCKSWRDAKLKLMLEKVTTTTRKKGVMKDLLEAMVDELKRRVEGSDYECVEVKGEEVHGEVVVEGGGERKGREGKVVGIMVGNEGKLVGGSGGRVSCGKVGMLMLGIEGCGRDGIVGKFGNVVCRRWREANAISMLEKEMAMKKTTIMQL</sequence>
<accession>A0AA86V673</accession>
<protein>
    <submittedName>
        <fullName evidence="1">Uncharacterized protein</fullName>
    </submittedName>
</protein>
<keyword evidence="2" id="KW-1185">Reference proteome</keyword>
<dbReference type="Gramene" id="rna-AYBTSS11_LOCUS7304">
    <property type="protein sequence ID" value="CAJ1936120.1"/>
    <property type="gene ID" value="gene-AYBTSS11_LOCUS7304"/>
</dbReference>
<reference evidence="1" key="1">
    <citation type="submission" date="2023-10" db="EMBL/GenBank/DDBJ databases">
        <authorList>
            <person name="Domelevo Entfellner J.-B."/>
        </authorList>
    </citation>
    <scope>NUCLEOTIDE SEQUENCE</scope>
</reference>
<gene>
    <name evidence="1" type="ORF">AYBTSS11_LOCUS7304</name>
</gene>
<proteinExistence type="predicted"/>
<evidence type="ECO:0000313" key="2">
    <source>
        <dbReference type="Proteomes" id="UP001189624"/>
    </source>
</evidence>
<name>A0AA86V673_9FABA</name>